<feature type="compositionally biased region" description="Low complexity" evidence="1">
    <location>
        <begin position="31"/>
        <end position="47"/>
    </location>
</feature>
<dbReference type="InterPro" id="IPR040024">
    <property type="entry name" value="PPP1R21"/>
</dbReference>
<dbReference type="GO" id="GO:0016020">
    <property type="term" value="C:membrane"/>
    <property type="evidence" value="ECO:0007669"/>
    <property type="project" value="TreeGrafter"/>
</dbReference>
<name>A0AAD9P9C5_RIDPI</name>
<dbReference type="InterPro" id="IPR049372">
    <property type="entry name" value="PPP1R21_C"/>
</dbReference>
<evidence type="ECO:0000259" key="2">
    <source>
        <dbReference type="Pfam" id="PF21636"/>
    </source>
</evidence>
<evidence type="ECO:0000313" key="3">
    <source>
        <dbReference type="EMBL" id="KAK2190382.1"/>
    </source>
</evidence>
<dbReference type="Proteomes" id="UP001209878">
    <property type="component" value="Unassembled WGS sequence"/>
</dbReference>
<evidence type="ECO:0000313" key="4">
    <source>
        <dbReference type="Proteomes" id="UP001209878"/>
    </source>
</evidence>
<dbReference type="EMBL" id="JAODUO010000081">
    <property type="protein sequence ID" value="KAK2190382.1"/>
    <property type="molecule type" value="Genomic_DNA"/>
</dbReference>
<dbReference type="Pfam" id="PF21636">
    <property type="entry name" value="PPP1R21_C"/>
    <property type="match status" value="1"/>
</dbReference>
<sequence>MLDIELQQMKYEKLLQKAAHLEETLQKMDLSSDTTTTGTSPSPIATSQASSKKCTVNTSLIGKLEVESCEEESETREELIKQYFSRRLAEVTKNLQTADSKALHLHTEVCALHGRLRLTVKDRETLQEELSLAKDLVVQVKDELQTMTDGYKSQLSTMSEHLAGMNEKLTAQKDEIDMLKYQLHNVTVGSQCRLLKYQLHNVTQCRRKTNTQ</sequence>
<dbReference type="PANTHER" id="PTHR21448">
    <property type="entry name" value="SMOOTH MUSCLE MYOSIN HEAVY CHAIN-RELATED"/>
    <property type="match status" value="1"/>
</dbReference>
<dbReference type="GO" id="GO:0005769">
    <property type="term" value="C:early endosome"/>
    <property type="evidence" value="ECO:0007669"/>
    <property type="project" value="TreeGrafter"/>
</dbReference>
<proteinExistence type="predicted"/>
<feature type="region of interest" description="Disordered" evidence="1">
    <location>
        <begin position="29"/>
        <end position="49"/>
    </location>
</feature>
<keyword evidence="4" id="KW-1185">Reference proteome</keyword>
<dbReference type="PANTHER" id="PTHR21448:SF0">
    <property type="entry name" value="PROTEIN PHOSPHATASE 1 REGULATORY SUBUNIT 21"/>
    <property type="match status" value="1"/>
</dbReference>
<organism evidence="3 4">
    <name type="scientific">Ridgeia piscesae</name>
    <name type="common">Tubeworm</name>
    <dbReference type="NCBI Taxonomy" id="27915"/>
    <lineage>
        <taxon>Eukaryota</taxon>
        <taxon>Metazoa</taxon>
        <taxon>Spiralia</taxon>
        <taxon>Lophotrochozoa</taxon>
        <taxon>Annelida</taxon>
        <taxon>Polychaeta</taxon>
        <taxon>Sedentaria</taxon>
        <taxon>Canalipalpata</taxon>
        <taxon>Sabellida</taxon>
        <taxon>Siboglinidae</taxon>
        <taxon>Ridgeia</taxon>
    </lineage>
</organism>
<feature type="domain" description="Protein phosphatase 1 regulatory subunit 21 C-terminal" evidence="2">
    <location>
        <begin position="42"/>
        <end position="181"/>
    </location>
</feature>
<reference evidence="3" key="1">
    <citation type="journal article" date="2023" name="Mol. Biol. Evol.">
        <title>Third-Generation Sequencing Reveals the Adaptive Role of the Epigenome in Three Deep-Sea Polychaetes.</title>
        <authorList>
            <person name="Perez M."/>
            <person name="Aroh O."/>
            <person name="Sun Y."/>
            <person name="Lan Y."/>
            <person name="Juniper S.K."/>
            <person name="Young C.R."/>
            <person name="Angers B."/>
            <person name="Qian P.Y."/>
        </authorList>
    </citation>
    <scope>NUCLEOTIDE SEQUENCE</scope>
    <source>
        <strain evidence="3">R07B-5</strain>
    </source>
</reference>
<gene>
    <name evidence="3" type="ORF">NP493_82g02031</name>
</gene>
<protein>
    <recommendedName>
        <fullName evidence="2">Protein phosphatase 1 regulatory subunit 21 C-terminal domain-containing protein</fullName>
    </recommendedName>
</protein>
<evidence type="ECO:0000256" key="1">
    <source>
        <dbReference type="SAM" id="MobiDB-lite"/>
    </source>
</evidence>
<accession>A0AAD9P9C5</accession>
<comment type="caution">
    <text evidence="3">The sequence shown here is derived from an EMBL/GenBank/DDBJ whole genome shotgun (WGS) entry which is preliminary data.</text>
</comment>
<dbReference type="AlphaFoldDB" id="A0AAD9P9C5"/>